<proteinExistence type="predicted"/>
<evidence type="ECO:0000313" key="5">
    <source>
        <dbReference type="Proteomes" id="UP000231693"/>
    </source>
</evidence>
<accession>A0A2M9D0P3</accession>
<feature type="region of interest" description="Disordered" evidence="1">
    <location>
        <begin position="360"/>
        <end position="442"/>
    </location>
</feature>
<sequence>MTRKKSALLTLGVAAAICAAPVVAGPAAATEQTPTGTTAFGEAVAPAPVNVTISARAKAYTDTETTTLAVHVYNNESAAVDVKITTPYGTQSFSKVQPGKAAYVELPTGLGTAPAGSVTVAAYVPATPDTSARYTARTVQYAEVVATQNPRGTANANAWVHPQDGTVYLSGYYVNKGAHAVTVRYKTPYGNSDAQVVQPGKAAYFTVDTHKASVPAGSAVIAAYKWIEGKGYYTDLPVATPALANAAPVVTITSPSVDDVVHRGFTVTGTATDDYALADDLVTLHLRPLKDNGKCGAFVATTTAPVGSDGAWSATFAAADLPAGQYCVTALTTDNAGTQNAGGGTHLKAITLVDDEVVEPAPEPEPTVDPEPEPTTDPTTDPTPGVDTGDQDGTDTDAPGTDTESGTSTGTVETPEPTDPETPGTEAPSAETPGTETTGTETTVEAPAAAAPREVLGVSVAAPTEQIVAAAVATPTLAATGATFPVYATLAGAGSLVLAGLGGVSVARRGRHRA</sequence>
<evidence type="ECO:0000256" key="1">
    <source>
        <dbReference type="SAM" id="MobiDB-lite"/>
    </source>
</evidence>
<keyword evidence="5" id="KW-1185">Reference proteome</keyword>
<dbReference type="EMBL" id="PGFE01000001">
    <property type="protein sequence ID" value="PJJ77707.1"/>
    <property type="molecule type" value="Genomic_DNA"/>
</dbReference>
<comment type="caution">
    <text evidence="4">The sequence shown here is derived from an EMBL/GenBank/DDBJ whole genome shotgun (WGS) entry which is preliminary data.</text>
</comment>
<feature type="chain" id="PRO_5038579665" description="Gram-positive cocci surface proteins LPxTG domain-containing protein" evidence="3">
    <location>
        <begin position="25"/>
        <end position="514"/>
    </location>
</feature>
<dbReference type="OrthoDB" id="184858at2"/>
<protein>
    <recommendedName>
        <fullName evidence="6">Gram-positive cocci surface proteins LPxTG domain-containing protein</fullName>
    </recommendedName>
</protein>
<dbReference type="Proteomes" id="UP000231693">
    <property type="component" value="Unassembled WGS sequence"/>
</dbReference>
<feature type="compositionally biased region" description="Low complexity" evidence="1">
    <location>
        <begin position="396"/>
        <end position="442"/>
    </location>
</feature>
<organism evidence="4 5">
    <name type="scientific">Sediminihabitans luteus</name>
    <dbReference type="NCBI Taxonomy" id="1138585"/>
    <lineage>
        <taxon>Bacteria</taxon>
        <taxon>Bacillati</taxon>
        <taxon>Actinomycetota</taxon>
        <taxon>Actinomycetes</taxon>
        <taxon>Micrococcales</taxon>
        <taxon>Cellulomonadaceae</taxon>
        <taxon>Sediminihabitans</taxon>
    </lineage>
</organism>
<feature type="transmembrane region" description="Helical" evidence="2">
    <location>
        <begin position="484"/>
        <end position="507"/>
    </location>
</feature>
<evidence type="ECO:0000256" key="3">
    <source>
        <dbReference type="SAM" id="SignalP"/>
    </source>
</evidence>
<keyword evidence="2" id="KW-1133">Transmembrane helix</keyword>
<feature type="compositionally biased region" description="Low complexity" evidence="1">
    <location>
        <begin position="376"/>
        <end position="388"/>
    </location>
</feature>
<evidence type="ECO:0000313" key="4">
    <source>
        <dbReference type="EMBL" id="PJJ77707.1"/>
    </source>
</evidence>
<evidence type="ECO:0000256" key="2">
    <source>
        <dbReference type="SAM" id="Phobius"/>
    </source>
</evidence>
<dbReference type="AlphaFoldDB" id="A0A2M9D0P3"/>
<evidence type="ECO:0008006" key="6">
    <source>
        <dbReference type="Google" id="ProtNLM"/>
    </source>
</evidence>
<keyword evidence="2" id="KW-0812">Transmembrane</keyword>
<keyword evidence="3" id="KW-0732">Signal</keyword>
<feature type="signal peptide" evidence="3">
    <location>
        <begin position="1"/>
        <end position="24"/>
    </location>
</feature>
<gene>
    <name evidence="4" type="ORF">CLV28_0933</name>
</gene>
<name>A0A2M9D0P3_9CELL</name>
<reference evidence="4 5" key="1">
    <citation type="submission" date="2017-11" db="EMBL/GenBank/DDBJ databases">
        <title>Genomic Encyclopedia of Archaeal and Bacterial Type Strains, Phase II (KMG-II): From Individual Species to Whole Genera.</title>
        <authorList>
            <person name="Goeker M."/>
        </authorList>
    </citation>
    <scope>NUCLEOTIDE SEQUENCE [LARGE SCALE GENOMIC DNA]</scope>
    <source>
        <strain evidence="4 5">DSM 25478</strain>
    </source>
</reference>
<keyword evidence="2" id="KW-0472">Membrane</keyword>
<dbReference type="RefSeq" id="WP_100422046.1">
    <property type="nucleotide sequence ID" value="NZ_BOOX01000012.1"/>
</dbReference>